<gene>
    <name evidence="2" type="ORF">M9458_042539</name>
</gene>
<evidence type="ECO:0000313" key="2">
    <source>
        <dbReference type="EMBL" id="KAL0163143.1"/>
    </source>
</evidence>
<name>A0ABD0NS00_CIRMR</name>
<dbReference type="EMBL" id="JAMKFB020000021">
    <property type="protein sequence ID" value="KAL0163143.1"/>
    <property type="molecule type" value="Genomic_DNA"/>
</dbReference>
<comment type="caution">
    <text evidence="2">The sequence shown here is derived from an EMBL/GenBank/DDBJ whole genome shotgun (WGS) entry which is preliminary data.</text>
</comment>
<proteinExistence type="predicted"/>
<feature type="non-terminal residue" evidence="2">
    <location>
        <position position="1"/>
    </location>
</feature>
<evidence type="ECO:0000313" key="3">
    <source>
        <dbReference type="Proteomes" id="UP001529510"/>
    </source>
</evidence>
<organism evidence="2 3">
    <name type="scientific">Cirrhinus mrigala</name>
    <name type="common">Mrigala</name>
    <dbReference type="NCBI Taxonomy" id="683832"/>
    <lineage>
        <taxon>Eukaryota</taxon>
        <taxon>Metazoa</taxon>
        <taxon>Chordata</taxon>
        <taxon>Craniata</taxon>
        <taxon>Vertebrata</taxon>
        <taxon>Euteleostomi</taxon>
        <taxon>Actinopterygii</taxon>
        <taxon>Neopterygii</taxon>
        <taxon>Teleostei</taxon>
        <taxon>Ostariophysi</taxon>
        <taxon>Cypriniformes</taxon>
        <taxon>Cyprinidae</taxon>
        <taxon>Labeoninae</taxon>
        <taxon>Labeonini</taxon>
        <taxon>Cirrhinus</taxon>
    </lineage>
</organism>
<dbReference type="AlphaFoldDB" id="A0ABD0NS00"/>
<protein>
    <recommendedName>
        <fullName evidence="1">C2H2-type domain-containing protein</fullName>
    </recommendedName>
</protein>
<reference evidence="2 3" key="1">
    <citation type="submission" date="2024-05" db="EMBL/GenBank/DDBJ databases">
        <title>Genome sequencing and assembly of Indian major carp, Cirrhinus mrigala (Hamilton, 1822).</title>
        <authorList>
            <person name="Mohindra V."/>
            <person name="Chowdhury L.M."/>
            <person name="Lal K."/>
            <person name="Jena J.K."/>
        </authorList>
    </citation>
    <scope>NUCLEOTIDE SEQUENCE [LARGE SCALE GENOMIC DNA]</scope>
    <source>
        <strain evidence="2">CM1030</strain>
        <tissue evidence="2">Blood</tissue>
    </source>
</reference>
<evidence type="ECO:0000259" key="1">
    <source>
        <dbReference type="PROSITE" id="PS00028"/>
    </source>
</evidence>
<dbReference type="Proteomes" id="UP001529510">
    <property type="component" value="Unassembled WGS sequence"/>
</dbReference>
<dbReference type="InterPro" id="IPR013087">
    <property type="entry name" value="Znf_C2H2_type"/>
</dbReference>
<keyword evidence="3" id="KW-1185">Reference proteome</keyword>
<dbReference type="PROSITE" id="PS00028">
    <property type="entry name" value="ZINC_FINGER_C2H2_1"/>
    <property type="match status" value="1"/>
</dbReference>
<accession>A0ABD0NS00</accession>
<sequence>KEVNLRCVTCQYEFATRNKLFDHLKTTGHATALSSSNAAQTCKKKKDTRKNR</sequence>
<feature type="domain" description="C2H2-type" evidence="1">
    <location>
        <begin position="7"/>
        <end position="29"/>
    </location>
</feature>